<evidence type="ECO:0000256" key="2">
    <source>
        <dbReference type="ARBA" id="ARBA00022485"/>
    </source>
</evidence>
<dbReference type="GO" id="GO:0140078">
    <property type="term" value="F:class I DNA-(apurinic or apyrimidinic site) endonuclease activity"/>
    <property type="evidence" value="ECO:0007669"/>
    <property type="project" value="UniProtKB-EC"/>
</dbReference>
<dbReference type="AlphaFoldDB" id="F8N5E1"/>
<evidence type="ECO:0000313" key="15">
    <source>
        <dbReference type="Proteomes" id="UP000002772"/>
    </source>
</evidence>
<accession>F8N5E1</accession>
<dbReference type="GO" id="GO:0006285">
    <property type="term" value="P:base-excision repair, AP site formation"/>
    <property type="evidence" value="ECO:0007669"/>
    <property type="project" value="TreeGrafter"/>
</dbReference>
<dbReference type="eggNOG" id="COG0177">
    <property type="taxonomic scope" value="Bacteria"/>
</dbReference>
<dbReference type="GO" id="GO:0051539">
    <property type="term" value="F:4 iron, 4 sulfur cluster binding"/>
    <property type="evidence" value="ECO:0007669"/>
    <property type="project" value="UniProtKB-UniRule"/>
</dbReference>
<keyword evidence="11 12" id="KW-0326">Glycosidase</keyword>
<dbReference type="SMART" id="SM00478">
    <property type="entry name" value="ENDO3c"/>
    <property type="match status" value="1"/>
</dbReference>
<evidence type="ECO:0000256" key="7">
    <source>
        <dbReference type="ARBA" id="ARBA00023014"/>
    </source>
</evidence>
<dbReference type="PROSITE" id="PS00764">
    <property type="entry name" value="ENDONUCLEASE_III_1"/>
    <property type="match status" value="1"/>
</dbReference>
<keyword evidence="5 12" id="KW-0378">Hydrolase</keyword>
<feature type="binding site" evidence="12">
    <location>
        <position position="216"/>
    </location>
    <ligand>
        <name>[4Fe-4S] cluster</name>
        <dbReference type="ChEBI" id="CHEBI:49883"/>
    </ligand>
</feature>
<keyword evidence="15" id="KW-1185">Reference proteome</keyword>
<evidence type="ECO:0000259" key="13">
    <source>
        <dbReference type="SMART" id="SM00478"/>
    </source>
</evidence>
<dbReference type="InterPro" id="IPR000445">
    <property type="entry name" value="HhH_motif"/>
</dbReference>
<evidence type="ECO:0000256" key="9">
    <source>
        <dbReference type="ARBA" id="ARBA00023204"/>
    </source>
</evidence>
<dbReference type="Gene3D" id="1.10.340.30">
    <property type="entry name" value="Hypothetical protein, domain 2"/>
    <property type="match status" value="1"/>
</dbReference>
<evidence type="ECO:0000256" key="6">
    <source>
        <dbReference type="ARBA" id="ARBA00023004"/>
    </source>
</evidence>
<dbReference type="PANTHER" id="PTHR10359">
    <property type="entry name" value="A/G-SPECIFIC ADENINE GLYCOSYLASE/ENDONUCLEASE III"/>
    <property type="match status" value="1"/>
</dbReference>
<dbReference type="EC" id="4.2.99.18" evidence="12"/>
<dbReference type="PANTHER" id="PTHR10359:SF18">
    <property type="entry name" value="ENDONUCLEASE III"/>
    <property type="match status" value="1"/>
</dbReference>
<dbReference type="HOGENOM" id="CLU_012862_3_3_10"/>
<dbReference type="Proteomes" id="UP000002772">
    <property type="component" value="Unassembled WGS sequence"/>
</dbReference>
<dbReference type="InterPro" id="IPR005759">
    <property type="entry name" value="Nth"/>
</dbReference>
<keyword evidence="3 12" id="KW-0479">Metal-binding</keyword>
<evidence type="ECO:0000256" key="1">
    <source>
        <dbReference type="ARBA" id="ARBA00008343"/>
    </source>
</evidence>
<sequence length="226" mass="25376">MGEINYAFFSMTRKERYKFILDYFKEHQPVVTTQLEFGSAFQLLCATLLSAQCTDKRINEITPALFRRYPDAASMATAEPDDLLEFIHSVSYPNAKARHLVAMARKLVSDFGGEVPDNTADLVSLPGVGRKTANVLQAVWFGKAVMAVDTHVYRVAHRLGLVPSTANTPLKVEESLEKNIPKEDIPRAHHWLLLHGRYVCLSAKPKCDKCPFNDICPKLLKNSKLS</sequence>
<feature type="binding site" evidence="12">
    <location>
        <position position="207"/>
    </location>
    <ligand>
        <name>[4Fe-4S] cluster</name>
        <dbReference type="ChEBI" id="CHEBI:49883"/>
    </ligand>
</feature>
<dbReference type="GO" id="GO:0019104">
    <property type="term" value="F:DNA N-glycosylase activity"/>
    <property type="evidence" value="ECO:0007669"/>
    <property type="project" value="UniProtKB-UniRule"/>
</dbReference>
<protein>
    <recommendedName>
        <fullName evidence="12">Endonuclease III</fullName>
        <ecNumber evidence="12">4.2.99.18</ecNumber>
    </recommendedName>
    <alternativeName>
        <fullName evidence="12">DNA-(apurinic or apyrimidinic site) lyase</fullName>
    </alternativeName>
</protein>
<name>F8N5E1_9BACT</name>
<dbReference type="Pfam" id="PF00730">
    <property type="entry name" value="HhH-GPD"/>
    <property type="match status" value="1"/>
</dbReference>
<dbReference type="GO" id="GO:0003677">
    <property type="term" value="F:DNA binding"/>
    <property type="evidence" value="ECO:0007669"/>
    <property type="project" value="UniProtKB-UniRule"/>
</dbReference>
<gene>
    <name evidence="12" type="primary">nth</name>
    <name evidence="14" type="ORF">Premu_1701</name>
</gene>
<dbReference type="InterPro" id="IPR011257">
    <property type="entry name" value="DNA_glycosylase"/>
</dbReference>
<evidence type="ECO:0000313" key="14">
    <source>
        <dbReference type="EMBL" id="EGN57106.1"/>
    </source>
</evidence>
<dbReference type="FunFam" id="1.10.1670.10:FF:000001">
    <property type="entry name" value="Endonuclease III"/>
    <property type="match status" value="1"/>
</dbReference>
<feature type="domain" description="HhH-GPD" evidence="13">
    <location>
        <begin position="49"/>
        <end position="198"/>
    </location>
</feature>
<dbReference type="InterPro" id="IPR004035">
    <property type="entry name" value="Endouclease-III_FeS-bd_BS"/>
</dbReference>
<evidence type="ECO:0000256" key="8">
    <source>
        <dbReference type="ARBA" id="ARBA00023125"/>
    </source>
</evidence>
<evidence type="ECO:0000256" key="5">
    <source>
        <dbReference type="ARBA" id="ARBA00022801"/>
    </source>
</evidence>
<proteinExistence type="inferred from homology"/>
<evidence type="ECO:0000256" key="12">
    <source>
        <dbReference type="HAMAP-Rule" id="MF_00942"/>
    </source>
</evidence>
<dbReference type="PIRSF" id="PIRSF001435">
    <property type="entry name" value="Nth"/>
    <property type="match status" value="1"/>
</dbReference>
<keyword evidence="9 12" id="KW-0234">DNA repair</keyword>
<dbReference type="CDD" id="cd00056">
    <property type="entry name" value="ENDO3c"/>
    <property type="match status" value="1"/>
</dbReference>
<keyword evidence="2 12" id="KW-0004">4Fe-4S</keyword>
<keyword evidence="10 12" id="KW-0456">Lyase</keyword>
<keyword evidence="4 12" id="KW-0227">DNA damage</keyword>
<comment type="cofactor">
    <cofactor evidence="12">
        <name>[4Fe-4S] cluster</name>
        <dbReference type="ChEBI" id="CHEBI:49883"/>
    </cofactor>
    <text evidence="12">Binds 1 [4Fe-4S] cluster.</text>
</comment>
<dbReference type="InterPro" id="IPR003265">
    <property type="entry name" value="HhH-GPD_domain"/>
</dbReference>
<dbReference type="Pfam" id="PF00633">
    <property type="entry name" value="HHH"/>
    <property type="match status" value="1"/>
</dbReference>
<dbReference type="Gene3D" id="1.10.1670.10">
    <property type="entry name" value="Helix-hairpin-Helix base-excision DNA repair enzymes (C-terminal)"/>
    <property type="match status" value="1"/>
</dbReference>
<keyword evidence="14" id="KW-0255">Endonuclease</keyword>
<keyword evidence="7 12" id="KW-0411">Iron-sulfur</keyword>
<dbReference type="FunFam" id="1.10.340.30:FF:000001">
    <property type="entry name" value="Endonuclease III"/>
    <property type="match status" value="1"/>
</dbReference>
<dbReference type="GO" id="GO:0046872">
    <property type="term" value="F:metal ion binding"/>
    <property type="evidence" value="ECO:0007669"/>
    <property type="project" value="UniProtKB-KW"/>
</dbReference>
<comment type="function">
    <text evidence="12">DNA repair enzyme that has both DNA N-glycosylase activity and AP-lyase activity. The DNA N-glycosylase activity releases various damaged pyrimidines from DNA by cleaving the N-glycosidic bond, leaving an AP (apurinic/apyrimidinic) site. The AP-lyase activity cleaves the phosphodiester bond 3' to the AP site by a beta-elimination, leaving a 3'-terminal unsaturated sugar and a product with a terminal 5'-phosphate.</text>
</comment>
<reference evidence="15" key="1">
    <citation type="journal article" date="2011" name="Stand. Genomic Sci.">
        <title>Non-contiguous finished genome sequence of the opportunistic oral pathogen Prevotella multisaccharivorax type strain (PPPA20).</title>
        <authorList>
            <person name="Pati A."/>
            <person name="Gronow S."/>
            <person name="Lu M."/>
            <person name="Lapidus A."/>
            <person name="Nolan M."/>
            <person name="Lucas S."/>
            <person name="Hammon N."/>
            <person name="Deshpande S."/>
            <person name="Cheng J.F."/>
            <person name="Tapia R."/>
            <person name="Han C."/>
            <person name="Goodwin L."/>
            <person name="Pitluck S."/>
            <person name="Liolios K."/>
            <person name="Pagani I."/>
            <person name="Mavromatis K."/>
            <person name="Mikhailova N."/>
            <person name="Huntemann M."/>
            <person name="Chen A."/>
            <person name="Palaniappan K."/>
            <person name="Land M."/>
            <person name="Hauser L."/>
            <person name="Detter J.C."/>
            <person name="Brambilla E.M."/>
            <person name="Rohde M."/>
            <person name="Goker M."/>
            <person name="Woyke T."/>
            <person name="Bristow J."/>
            <person name="Eisen J.A."/>
            <person name="Markowitz V."/>
            <person name="Hugenholtz P."/>
            <person name="Kyrpides N.C."/>
            <person name="Klenk H.P."/>
            <person name="Ivanova N."/>
        </authorList>
    </citation>
    <scope>NUCLEOTIDE SEQUENCE [LARGE SCALE GENOMIC DNA]</scope>
    <source>
        <strain evidence="15">DSM 17128</strain>
    </source>
</reference>
<dbReference type="HAMAP" id="MF_00942">
    <property type="entry name" value="Nth"/>
    <property type="match status" value="1"/>
</dbReference>
<dbReference type="InterPro" id="IPR023170">
    <property type="entry name" value="HhH_base_excis_C"/>
</dbReference>
<feature type="binding site" evidence="12">
    <location>
        <position position="200"/>
    </location>
    <ligand>
        <name>[4Fe-4S] cluster</name>
        <dbReference type="ChEBI" id="CHEBI:49883"/>
    </ligand>
</feature>
<dbReference type="EMBL" id="GL945017">
    <property type="protein sequence ID" value="EGN57106.1"/>
    <property type="molecule type" value="Genomic_DNA"/>
</dbReference>
<comment type="catalytic activity">
    <reaction evidence="12">
        <text>2'-deoxyribonucleotide-(2'-deoxyribose 5'-phosphate)-2'-deoxyribonucleotide-DNA = a 3'-end 2'-deoxyribonucleotide-(2,3-dehydro-2,3-deoxyribose 5'-phosphate)-DNA + a 5'-end 5'-phospho-2'-deoxyribonucleoside-DNA + H(+)</text>
        <dbReference type="Rhea" id="RHEA:66592"/>
        <dbReference type="Rhea" id="RHEA-COMP:13180"/>
        <dbReference type="Rhea" id="RHEA-COMP:16897"/>
        <dbReference type="Rhea" id="RHEA-COMP:17067"/>
        <dbReference type="ChEBI" id="CHEBI:15378"/>
        <dbReference type="ChEBI" id="CHEBI:136412"/>
        <dbReference type="ChEBI" id="CHEBI:157695"/>
        <dbReference type="ChEBI" id="CHEBI:167181"/>
        <dbReference type="EC" id="4.2.99.18"/>
    </reaction>
</comment>
<evidence type="ECO:0000256" key="11">
    <source>
        <dbReference type="ARBA" id="ARBA00023295"/>
    </source>
</evidence>
<evidence type="ECO:0000256" key="4">
    <source>
        <dbReference type="ARBA" id="ARBA00022763"/>
    </source>
</evidence>
<evidence type="ECO:0000256" key="10">
    <source>
        <dbReference type="ARBA" id="ARBA00023239"/>
    </source>
</evidence>
<comment type="similarity">
    <text evidence="1 12">Belongs to the Nth/MutY family.</text>
</comment>
<evidence type="ECO:0000256" key="3">
    <source>
        <dbReference type="ARBA" id="ARBA00022723"/>
    </source>
</evidence>
<feature type="binding site" evidence="12">
    <location>
        <position position="210"/>
    </location>
    <ligand>
        <name>[4Fe-4S] cluster</name>
        <dbReference type="ChEBI" id="CHEBI:49883"/>
    </ligand>
</feature>
<dbReference type="STRING" id="688246.Premu_1701"/>
<organism evidence="14 15">
    <name type="scientific">Hallella multisaccharivorax DSM 17128</name>
    <dbReference type="NCBI Taxonomy" id="688246"/>
    <lineage>
        <taxon>Bacteria</taxon>
        <taxon>Pseudomonadati</taxon>
        <taxon>Bacteroidota</taxon>
        <taxon>Bacteroidia</taxon>
        <taxon>Bacteroidales</taxon>
        <taxon>Prevotellaceae</taxon>
        <taxon>Hallella</taxon>
    </lineage>
</organism>
<dbReference type="NCBIfam" id="TIGR01083">
    <property type="entry name" value="nth"/>
    <property type="match status" value="1"/>
</dbReference>
<dbReference type="SUPFAM" id="SSF48150">
    <property type="entry name" value="DNA-glycosylase"/>
    <property type="match status" value="1"/>
</dbReference>
<keyword evidence="6 12" id="KW-0408">Iron</keyword>
<keyword evidence="14" id="KW-0540">Nuclease</keyword>
<keyword evidence="8 12" id="KW-0238">DNA-binding</keyword>